<name>A0A4C1WA93_EUMVA</name>
<accession>A0A4C1WA93</accession>
<organism evidence="1 2">
    <name type="scientific">Eumeta variegata</name>
    <name type="common">Bagworm moth</name>
    <name type="synonym">Eumeta japonica</name>
    <dbReference type="NCBI Taxonomy" id="151549"/>
    <lineage>
        <taxon>Eukaryota</taxon>
        <taxon>Metazoa</taxon>
        <taxon>Ecdysozoa</taxon>
        <taxon>Arthropoda</taxon>
        <taxon>Hexapoda</taxon>
        <taxon>Insecta</taxon>
        <taxon>Pterygota</taxon>
        <taxon>Neoptera</taxon>
        <taxon>Endopterygota</taxon>
        <taxon>Lepidoptera</taxon>
        <taxon>Glossata</taxon>
        <taxon>Ditrysia</taxon>
        <taxon>Tineoidea</taxon>
        <taxon>Psychidae</taxon>
        <taxon>Oiketicinae</taxon>
        <taxon>Eumeta</taxon>
    </lineage>
</organism>
<gene>
    <name evidence="1" type="ORF">EVAR_29657_1</name>
</gene>
<dbReference type="AlphaFoldDB" id="A0A4C1WA93"/>
<dbReference type="EMBL" id="BGZK01000494">
    <property type="protein sequence ID" value="GBP47054.1"/>
    <property type="molecule type" value="Genomic_DNA"/>
</dbReference>
<dbReference type="Proteomes" id="UP000299102">
    <property type="component" value="Unassembled WGS sequence"/>
</dbReference>
<evidence type="ECO:0000313" key="2">
    <source>
        <dbReference type="Proteomes" id="UP000299102"/>
    </source>
</evidence>
<comment type="caution">
    <text evidence="1">The sequence shown here is derived from an EMBL/GenBank/DDBJ whole genome shotgun (WGS) entry which is preliminary data.</text>
</comment>
<proteinExistence type="predicted"/>
<keyword evidence="2" id="KW-1185">Reference proteome</keyword>
<evidence type="ECO:0000313" key="1">
    <source>
        <dbReference type="EMBL" id="GBP47054.1"/>
    </source>
</evidence>
<reference evidence="1 2" key="1">
    <citation type="journal article" date="2019" name="Commun. Biol.">
        <title>The bagworm genome reveals a unique fibroin gene that provides high tensile strength.</title>
        <authorList>
            <person name="Kono N."/>
            <person name="Nakamura H."/>
            <person name="Ohtoshi R."/>
            <person name="Tomita M."/>
            <person name="Numata K."/>
            <person name="Arakawa K."/>
        </authorList>
    </citation>
    <scope>NUCLEOTIDE SEQUENCE [LARGE SCALE GENOMIC DNA]</scope>
</reference>
<sequence length="102" mass="11045">MFSSVALTRRGPERSDPGSRLVVLLCTLSGTGAARAFITGIGSTACITRRPPGSAVSGPREDRSAFLLCDRRFSLPLLTISTWGRLGAADYRFHQCDDEVRD</sequence>
<protein>
    <submittedName>
        <fullName evidence="1">Uncharacterized protein</fullName>
    </submittedName>
</protein>